<keyword evidence="3" id="KW-0326">Glycosidase</keyword>
<name>K9ZYM2_DEIPD</name>
<evidence type="ECO:0000256" key="3">
    <source>
        <dbReference type="ARBA" id="ARBA00023295"/>
    </source>
</evidence>
<dbReference type="Gene3D" id="3.20.20.300">
    <property type="entry name" value="Glycoside hydrolase, family 3, N-terminal domain"/>
    <property type="match status" value="1"/>
</dbReference>
<dbReference type="InterPro" id="IPR017853">
    <property type="entry name" value="GH"/>
</dbReference>
<dbReference type="PATRIC" id="fig|937777.3.peg.1194"/>
<dbReference type="AlphaFoldDB" id="K9ZYM2"/>
<dbReference type="GO" id="GO:0009254">
    <property type="term" value="P:peptidoglycan turnover"/>
    <property type="evidence" value="ECO:0007669"/>
    <property type="project" value="TreeGrafter"/>
</dbReference>
<dbReference type="RefSeq" id="WP_015235056.1">
    <property type="nucleotide sequence ID" value="NC_019793.1"/>
</dbReference>
<dbReference type="InterPro" id="IPR019800">
    <property type="entry name" value="Glyco_hydro_3_AS"/>
</dbReference>
<dbReference type="Pfam" id="PF00933">
    <property type="entry name" value="Glyco_hydro_3"/>
    <property type="match status" value="1"/>
</dbReference>
<dbReference type="InterPro" id="IPR001764">
    <property type="entry name" value="Glyco_hydro_3_N"/>
</dbReference>
<dbReference type="InterPro" id="IPR036962">
    <property type="entry name" value="Glyco_hydro_3_N_sf"/>
</dbReference>
<dbReference type="STRING" id="937777.Deipe_1192"/>
<dbReference type="HOGENOM" id="CLU_008392_5_3_0"/>
<evidence type="ECO:0000313" key="6">
    <source>
        <dbReference type="Proteomes" id="UP000010467"/>
    </source>
</evidence>
<dbReference type="Proteomes" id="UP000010467">
    <property type="component" value="Chromosome"/>
</dbReference>
<protein>
    <submittedName>
        <fullName evidence="5">Beta-glucosidase-like glycosyl hydrolase</fullName>
    </submittedName>
</protein>
<dbReference type="InterPro" id="IPR050226">
    <property type="entry name" value="NagZ_Beta-hexosaminidase"/>
</dbReference>
<dbReference type="EMBL" id="CP003382">
    <property type="protein sequence ID" value="AFZ66748.1"/>
    <property type="molecule type" value="Genomic_DNA"/>
</dbReference>
<dbReference type="GO" id="GO:0005975">
    <property type="term" value="P:carbohydrate metabolic process"/>
    <property type="evidence" value="ECO:0007669"/>
    <property type="project" value="InterPro"/>
</dbReference>
<evidence type="ECO:0000256" key="1">
    <source>
        <dbReference type="ARBA" id="ARBA00005336"/>
    </source>
</evidence>
<dbReference type="NCBIfam" id="NF003740">
    <property type="entry name" value="PRK05337.1"/>
    <property type="match status" value="1"/>
</dbReference>
<comment type="similarity">
    <text evidence="1">Belongs to the glycosyl hydrolase 3 family.</text>
</comment>
<proteinExistence type="inferred from homology"/>
<dbReference type="KEGG" id="dpd:Deipe_1192"/>
<accession>K9ZYM2</accession>
<evidence type="ECO:0000259" key="4">
    <source>
        <dbReference type="Pfam" id="PF00933"/>
    </source>
</evidence>
<dbReference type="PANTHER" id="PTHR30480:SF16">
    <property type="entry name" value="GLYCOSIDE HYDROLASE FAMILY 3 DOMAIN PROTEIN"/>
    <property type="match status" value="1"/>
</dbReference>
<gene>
    <name evidence="5" type="ordered locus">Deipe_1192</name>
</gene>
<keyword evidence="2 5" id="KW-0378">Hydrolase</keyword>
<reference evidence="6" key="1">
    <citation type="submission" date="2012-03" db="EMBL/GenBank/DDBJ databases">
        <title>Complete sequence of chromosome of Deinococcus peraridilitoris DSM 19664.</title>
        <authorList>
            <person name="Lucas S."/>
            <person name="Copeland A."/>
            <person name="Lapidus A."/>
            <person name="Glavina del Rio T."/>
            <person name="Dalin E."/>
            <person name="Tice H."/>
            <person name="Bruce D."/>
            <person name="Goodwin L."/>
            <person name="Pitluck S."/>
            <person name="Peters L."/>
            <person name="Mikhailova N."/>
            <person name="Lu M."/>
            <person name="Kyrpides N."/>
            <person name="Mavromatis K."/>
            <person name="Ivanova N."/>
            <person name="Brettin T."/>
            <person name="Detter J.C."/>
            <person name="Han C."/>
            <person name="Larimer F."/>
            <person name="Land M."/>
            <person name="Hauser L."/>
            <person name="Markowitz V."/>
            <person name="Cheng J.-F."/>
            <person name="Hugenholtz P."/>
            <person name="Woyke T."/>
            <person name="Wu D."/>
            <person name="Pukall R."/>
            <person name="Steenblock K."/>
            <person name="Brambilla E."/>
            <person name="Klenk H.-P."/>
            <person name="Eisen J.A."/>
        </authorList>
    </citation>
    <scope>NUCLEOTIDE SEQUENCE [LARGE SCALE GENOMIC DNA]</scope>
    <source>
        <strain evidence="6">DSM 19664 / LMG 22246 / CIP 109416 / KR-200</strain>
    </source>
</reference>
<dbReference type="SUPFAM" id="SSF51445">
    <property type="entry name" value="(Trans)glycosidases"/>
    <property type="match status" value="1"/>
</dbReference>
<evidence type="ECO:0000256" key="2">
    <source>
        <dbReference type="ARBA" id="ARBA00022801"/>
    </source>
</evidence>
<dbReference type="GO" id="GO:0004553">
    <property type="term" value="F:hydrolase activity, hydrolyzing O-glycosyl compounds"/>
    <property type="evidence" value="ECO:0007669"/>
    <property type="project" value="InterPro"/>
</dbReference>
<dbReference type="eggNOG" id="COG1472">
    <property type="taxonomic scope" value="Bacteria"/>
</dbReference>
<keyword evidence="6" id="KW-1185">Reference proteome</keyword>
<sequence>MTLSPDPAVNRCVIVDLPAPDLDARWREHLQRHGFGGVCLFRRNIENRAQLLTLVRDIREVLGQDALIGIDQEGGAVLRVLETPQVPAPMALGAANDPELAREIGAVTARGLIELGINWNFAPVLDINNNPDNPVIGERSFGADPQLVARLGLAWAQGLESAGVMSSVKHFPGHGDTSVDSHLALPVVNKTREVLEAVEWLPFQAAARAGVGSFMTAHILYPALDAELPATLSPRILTDLLRGEWGYDGVVVTDSTDMLAIAERFPNGEGAPLSLIAGADAVLACTHGDLAAQERQVAALSRAVQDGRLTRARVQEATRRLNAAARRFPTTPRPQDSAQRQHDEATCEYAALKAVTSYGNVTLPNGTDRVLLIAPSGAAVGGPYEDALCGSELTRQLQRAFPKLLSVLYSPTLDAQQAECFLHTVREAAADFVLLASSSRWAFTSAEQRLIDGVLALPGPVLHLALWNPYHVTAVDAPALITYGFRSNTLQAVRAVLQGAPALGRLPIDFGERRPFPER</sequence>
<dbReference type="PRINTS" id="PR00133">
    <property type="entry name" value="GLHYDRLASE3"/>
</dbReference>
<dbReference type="PROSITE" id="PS00775">
    <property type="entry name" value="GLYCOSYL_HYDROL_F3"/>
    <property type="match status" value="1"/>
</dbReference>
<evidence type="ECO:0000313" key="5">
    <source>
        <dbReference type="EMBL" id="AFZ66748.1"/>
    </source>
</evidence>
<dbReference type="OrthoDB" id="9805821at2"/>
<organism evidence="5 6">
    <name type="scientific">Deinococcus peraridilitoris (strain DSM 19664 / LMG 22246 / CIP 109416 / KR-200)</name>
    <dbReference type="NCBI Taxonomy" id="937777"/>
    <lineage>
        <taxon>Bacteria</taxon>
        <taxon>Thermotogati</taxon>
        <taxon>Deinococcota</taxon>
        <taxon>Deinococci</taxon>
        <taxon>Deinococcales</taxon>
        <taxon>Deinococcaceae</taxon>
        <taxon>Deinococcus</taxon>
    </lineage>
</organism>
<dbReference type="PANTHER" id="PTHR30480">
    <property type="entry name" value="BETA-HEXOSAMINIDASE-RELATED"/>
    <property type="match status" value="1"/>
</dbReference>
<feature type="domain" description="Glycoside hydrolase family 3 N-terminal" evidence="4">
    <location>
        <begin position="24"/>
        <end position="321"/>
    </location>
</feature>